<keyword evidence="2" id="KW-1185">Reference proteome</keyword>
<dbReference type="AlphaFoldDB" id="A0A6A4NMD9"/>
<name>A0A6A4NMD9_LUPAL</name>
<evidence type="ECO:0000313" key="1">
    <source>
        <dbReference type="EMBL" id="KAE9590662.1"/>
    </source>
</evidence>
<evidence type="ECO:0000313" key="2">
    <source>
        <dbReference type="Proteomes" id="UP000447434"/>
    </source>
</evidence>
<dbReference type="Proteomes" id="UP000447434">
    <property type="component" value="Chromosome 20"/>
</dbReference>
<proteinExistence type="predicted"/>
<gene>
    <name evidence="1" type="ORF">Lalb_Chr20g0110041</name>
</gene>
<accession>A0A6A4NMD9</accession>
<dbReference type="OrthoDB" id="1917522at2759"/>
<dbReference type="EMBL" id="WOCE01000020">
    <property type="protein sequence ID" value="KAE9590662.1"/>
    <property type="molecule type" value="Genomic_DNA"/>
</dbReference>
<sequence length="124" mass="13448">MTFEICPNFNSPDFLGLVPQSATSNVVGETSDFYNKVARNNATSAYATSNNVDESVEIIAIHRKGNSRVFMEYEFLKGKDGIDTTSKEVELATNIDVAEASTIIAAPYGNSASSYIDLSLKLSH</sequence>
<comment type="caution">
    <text evidence="1">The sequence shown here is derived from an EMBL/GenBank/DDBJ whole genome shotgun (WGS) entry which is preliminary data.</text>
</comment>
<protein>
    <submittedName>
        <fullName evidence="1">Putative transcription factor NOZZLE family</fullName>
    </submittedName>
</protein>
<organism evidence="1 2">
    <name type="scientific">Lupinus albus</name>
    <name type="common">White lupine</name>
    <name type="synonym">Lupinus termis</name>
    <dbReference type="NCBI Taxonomy" id="3870"/>
    <lineage>
        <taxon>Eukaryota</taxon>
        <taxon>Viridiplantae</taxon>
        <taxon>Streptophyta</taxon>
        <taxon>Embryophyta</taxon>
        <taxon>Tracheophyta</taxon>
        <taxon>Spermatophyta</taxon>
        <taxon>Magnoliopsida</taxon>
        <taxon>eudicotyledons</taxon>
        <taxon>Gunneridae</taxon>
        <taxon>Pentapetalae</taxon>
        <taxon>rosids</taxon>
        <taxon>fabids</taxon>
        <taxon>Fabales</taxon>
        <taxon>Fabaceae</taxon>
        <taxon>Papilionoideae</taxon>
        <taxon>50 kb inversion clade</taxon>
        <taxon>genistoids sensu lato</taxon>
        <taxon>core genistoids</taxon>
        <taxon>Genisteae</taxon>
        <taxon>Lupinus</taxon>
    </lineage>
</organism>
<reference evidence="2" key="1">
    <citation type="journal article" date="2020" name="Nat. Commun.">
        <title>Genome sequence of the cluster root forming white lupin.</title>
        <authorList>
            <person name="Hufnagel B."/>
            <person name="Marques A."/>
            <person name="Soriano A."/>
            <person name="Marques L."/>
            <person name="Divol F."/>
            <person name="Doumas P."/>
            <person name="Sallet E."/>
            <person name="Mancinotti D."/>
            <person name="Carrere S."/>
            <person name="Marande W."/>
            <person name="Arribat S."/>
            <person name="Keller J."/>
            <person name="Huneau C."/>
            <person name="Blein T."/>
            <person name="Aime D."/>
            <person name="Laguerre M."/>
            <person name="Taylor J."/>
            <person name="Schubert V."/>
            <person name="Nelson M."/>
            <person name="Geu-Flores F."/>
            <person name="Crespi M."/>
            <person name="Gallardo-Guerrero K."/>
            <person name="Delaux P.-M."/>
            <person name="Salse J."/>
            <person name="Berges H."/>
            <person name="Guyot R."/>
            <person name="Gouzy J."/>
            <person name="Peret B."/>
        </authorList>
    </citation>
    <scope>NUCLEOTIDE SEQUENCE [LARGE SCALE GENOMIC DNA]</scope>
    <source>
        <strain evidence="2">cv. Amiga</strain>
    </source>
</reference>